<dbReference type="Proteomes" id="UP000005990">
    <property type="component" value="Unassembled WGS sequence"/>
</dbReference>
<evidence type="ECO:0000313" key="13">
    <source>
        <dbReference type="EMBL" id="EFR31473.1"/>
    </source>
</evidence>
<dbReference type="eggNOG" id="COG0142">
    <property type="taxonomic scope" value="Bacteria"/>
</dbReference>
<dbReference type="AlphaFoldDB" id="E4KNI9"/>
<keyword evidence="8" id="KW-0414">Isoprene biosynthesis</keyword>
<evidence type="ECO:0000256" key="3">
    <source>
        <dbReference type="ARBA" id="ARBA00012439"/>
    </source>
</evidence>
<dbReference type="GO" id="GO:0005737">
    <property type="term" value="C:cytoplasm"/>
    <property type="evidence" value="ECO:0007669"/>
    <property type="project" value="UniProtKB-ARBA"/>
</dbReference>
<evidence type="ECO:0000256" key="1">
    <source>
        <dbReference type="ARBA" id="ARBA00001946"/>
    </source>
</evidence>
<dbReference type="SFLD" id="SFLDG01017">
    <property type="entry name" value="Polyprenyl_Transferase_Like"/>
    <property type="match status" value="1"/>
</dbReference>
<keyword evidence="14" id="KW-1185">Reference proteome</keyword>
<dbReference type="RefSeq" id="WP_006418007.1">
    <property type="nucleotide sequence ID" value="NZ_AENN01000011.1"/>
</dbReference>
<evidence type="ECO:0000256" key="4">
    <source>
        <dbReference type="ARBA" id="ARBA00015100"/>
    </source>
</evidence>
<dbReference type="InterPro" id="IPR033749">
    <property type="entry name" value="Polyprenyl_synt_CS"/>
</dbReference>
<gene>
    <name evidence="13" type="ORF">HMPREF9257_0352</name>
</gene>
<reference evidence="13 14" key="1">
    <citation type="submission" date="2010-10" db="EMBL/GenBank/DDBJ databases">
        <authorList>
            <person name="Durkin A.S."/>
            <person name="Madupu R."/>
            <person name="Torralba M."/>
            <person name="Gillis M."/>
            <person name="Methe B."/>
            <person name="Sutton G."/>
            <person name="Nelson K.E."/>
        </authorList>
    </citation>
    <scope>NUCLEOTIDE SEQUENCE [LARGE SCALE GENOMIC DNA]</scope>
    <source>
        <strain evidence="13 14">ACS-139-V-Col8</strain>
    </source>
</reference>
<dbReference type="FunFam" id="1.10.600.10:FF:000001">
    <property type="entry name" value="Geranylgeranyl diphosphate synthase"/>
    <property type="match status" value="1"/>
</dbReference>
<evidence type="ECO:0000313" key="14">
    <source>
        <dbReference type="Proteomes" id="UP000005990"/>
    </source>
</evidence>
<dbReference type="Pfam" id="PF00348">
    <property type="entry name" value="polyprenyl_synt"/>
    <property type="match status" value="1"/>
</dbReference>
<comment type="caution">
    <text evidence="13">The sequence shown here is derived from an EMBL/GenBank/DDBJ whole genome shotgun (WGS) entry which is preliminary data.</text>
</comment>
<dbReference type="SFLD" id="SFLDS00005">
    <property type="entry name" value="Isoprenoid_Synthase_Type_I"/>
    <property type="match status" value="1"/>
</dbReference>
<comment type="catalytic activity">
    <reaction evidence="11">
        <text>isopentenyl diphosphate + (2E)-geranyl diphosphate = (2E,6E)-farnesyl diphosphate + diphosphate</text>
        <dbReference type="Rhea" id="RHEA:19361"/>
        <dbReference type="ChEBI" id="CHEBI:33019"/>
        <dbReference type="ChEBI" id="CHEBI:58057"/>
        <dbReference type="ChEBI" id="CHEBI:128769"/>
        <dbReference type="ChEBI" id="CHEBI:175763"/>
        <dbReference type="EC" id="2.5.1.10"/>
    </reaction>
</comment>
<dbReference type="GO" id="GO:0046872">
    <property type="term" value="F:metal ion binding"/>
    <property type="evidence" value="ECO:0007669"/>
    <property type="project" value="UniProtKB-KW"/>
</dbReference>
<dbReference type="InterPro" id="IPR000092">
    <property type="entry name" value="Polyprenyl_synt"/>
</dbReference>
<proteinExistence type="inferred from homology"/>
<evidence type="ECO:0000256" key="6">
    <source>
        <dbReference type="ARBA" id="ARBA00022723"/>
    </source>
</evidence>
<evidence type="ECO:0000256" key="11">
    <source>
        <dbReference type="ARBA" id="ARBA00049399"/>
    </source>
</evidence>
<dbReference type="PANTHER" id="PTHR43281">
    <property type="entry name" value="FARNESYL DIPHOSPHATE SYNTHASE"/>
    <property type="match status" value="1"/>
</dbReference>
<dbReference type="NCBIfam" id="NF045485">
    <property type="entry name" value="FPPsyn"/>
    <property type="match status" value="1"/>
</dbReference>
<dbReference type="EMBL" id="AENN01000011">
    <property type="protein sequence ID" value="EFR31473.1"/>
    <property type="molecule type" value="Genomic_DNA"/>
</dbReference>
<organism evidence="13 14">
    <name type="scientific">Eremococcus coleocola ACS-139-V-Col8</name>
    <dbReference type="NCBI Taxonomy" id="908337"/>
    <lineage>
        <taxon>Bacteria</taxon>
        <taxon>Bacillati</taxon>
        <taxon>Bacillota</taxon>
        <taxon>Bacilli</taxon>
        <taxon>Lactobacillales</taxon>
        <taxon>Aerococcaceae</taxon>
        <taxon>Eremococcus</taxon>
    </lineage>
</organism>
<sequence length="300" mass="33776">MTTKTIPELRQYYERKFDKHCLSIEAPLEMVKPMLYSLKNGGKRLRPLMVLLVIDIFEQANLKDGLSTAFALEYIHTYSLIHDDLPAMDNDDLRRGQPTNHVQFDEATAILAGDALLTDAFALIAQEAKLKPRQRLKLIELLSRSAGSTGMVAGQLFDIRAENQTLTIEALKNIHRLKTGRLFSYACQAGAIISDASDKELKLIDEFAQAFGLAYQIHNDLQDVLLDSQSTGKEEHGDESLHKATYPSLLGVDGAKAALEAEIETMHQVIFRLTKETRKDFNRLIAFLEYLNIQVKEQKA</sequence>
<evidence type="ECO:0000256" key="9">
    <source>
        <dbReference type="ARBA" id="ARBA00032380"/>
    </source>
</evidence>
<comment type="similarity">
    <text evidence="2 12">Belongs to the FPP/GGPP synthase family.</text>
</comment>
<evidence type="ECO:0000256" key="12">
    <source>
        <dbReference type="RuleBase" id="RU004466"/>
    </source>
</evidence>
<dbReference type="CDD" id="cd00685">
    <property type="entry name" value="Trans_IPPS_HT"/>
    <property type="match status" value="1"/>
</dbReference>
<dbReference type="OrthoDB" id="9805316at2"/>
<keyword evidence="5 12" id="KW-0808">Transferase</keyword>
<keyword evidence="7" id="KW-0460">Magnesium</keyword>
<comment type="cofactor">
    <cofactor evidence="1">
        <name>Mg(2+)</name>
        <dbReference type="ChEBI" id="CHEBI:18420"/>
    </cofactor>
</comment>
<name>E4KNI9_9LACT</name>
<evidence type="ECO:0000256" key="2">
    <source>
        <dbReference type="ARBA" id="ARBA00006706"/>
    </source>
</evidence>
<evidence type="ECO:0000256" key="5">
    <source>
        <dbReference type="ARBA" id="ARBA00022679"/>
    </source>
</evidence>
<dbReference type="SUPFAM" id="SSF48576">
    <property type="entry name" value="Terpenoid synthases"/>
    <property type="match status" value="1"/>
</dbReference>
<evidence type="ECO:0000256" key="8">
    <source>
        <dbReference type="ARBA" id="ARBA00023229"/>
    </source>
</evidence>
<dbReference type="PANTHER" id="PTHR43281:SF1">
    <property type="entry name" value="FARNESYL DIPHOSPHATE SYNTHASE"/>
    <property type="match status" value="1"/>
</dbReference>
<evidence type="ECO:0000256" key="7">
    <source>
        <dbReference type="ARBA" id="ARBA00022842"/>
    </source>
</evidence>
<protein>
    <recommendedName>
        <fullName evidence="4">Farnesyl diphosphate synthase</fullName>
        <ecNumber evidence="3">2.5.1.10</ecNumber>
    </recommendedName>
    <alternativeName>
        <fullName evidence="10">(2E,6E)-farnesyl diphosphate synthase</fullName>
    </alternativeName>
    <alternativeName>
        <fullName evidence="9">Geranyltranstransferase</fullName>
    </alternativeName>
</protein>
<keyword evidence="6" id="KW-0479">Metal-binding</keyword>
<evidence type="ECO:0000256" key="10">
    <source>
        <dbReference type="ARBA" id="ARBA00032873"/>
    </source>
</evidence>
<dbReference type="InterPro" id="IPR008949">
    <property type="entry name" value="Isoprenoid_synthase_dom_sf"/>
</dbReference>
<dbReference type="STRING" id="908337.HMPREF9257_0352"/>
<dbReference type="EC" id="2.5.1.10" evidence="3"/>
<dbReference type="GO" id="GO:0016114">
    <property type="term" value="P:terpenoid biosynthetic process"/>
    <property type="evidence" value="ECO:0007669"/>
    <property type="project" value="UniProtKB-ARBA"/>
</dbReference>
<dbReference type="GO" id="GO:0004337">
    <property type="term" value="F:(2E,6E)-farnesyl diphosphate synthase activity"/>
    <property type="evidence" value="ECO:0007669"/>
    <property type="project" value="UniProtKB-EC"/>
</dbReference>
<dbReference type="InterPro" id="IPR053378">
    <property type="entry name" value="Prenyl_diphosphate_synthase"/>
</dbReference>
<dbReference type="PROSITE" id="PS00723">
    <property type="entry name" value="POLYPRENYL_SYNTHASE_1"/>
    <property type="match status" value="1"/>
</dbReference>
<accession>E4KNI9</accession>
<dbReference type="Gene3D" id="1.10.600.10">
    <property type="entry name" value="Farnesyl Diphosphate Synthase"/>
    <property type="match status" value="1"/>
</dbReference>